<accession>A0A0L0UT56</accession>
<keyword evidence="3" id="KW-1185">Reference proteome</keyword>
<feature type="region of interest" description="Disordered" evidence="1">
    <location>
        <begin position="169"/>
        <end position="195"/>
    </location>
</feature>
<evidence type="ECO:0000313" key="2">
    <source>
        <dbReference type="EMBL" id="KNE90237.1"/>
    </source>
</evidence>
<feature type="compositionally biased region" description="Polar residues" evidence="1">
    <location>
        <begin position="126"/>
        <end position="150"/>
    </location>
</feature>
<comment type="caution">
    <text evidence="2">The sequence shown here is derived from an EMBL/GenBank/DDBJ whole genome shotgun (WGS) entry which is preliminary data.</text>
</comment>
<evidence type="ECO:0000313" key="3">
    <source>
        <dbReference type="Proteomes" id="UP000054564"/>
    </source>
</evidence>
<evidence type="ECO:0000256" key="1">
    <source>
        <dbReference type="SAM" id="MobiDB-lite"/>
    </source>
</evidence>
<reference evidence="3" key="1">
    <citation type="submission" date="2014-03" db="EMBL/GenBank/DDBJ databases">
        <title>The Genome Sequence of Puccinia striiformis f. sp. tritici PST-78.</title>
        <authorList>
            <consortium name="The Broad Institute Genome Sequencing Platform"/>
            <person name="Cuomo C."/>
            <person name="Hulbert S."/>
            <person name="Chen X."/>
            <person name="Walker B."/>
            <person name="Young S.K."/>
            <person name="Zeng Q."/>
            <person name="Gargeya S."/>
            <person name="Fitzgerald M."/>
            <person name="Haas B."/>
            <person name="Abouelleil A."/>
            <person name="Alvarado L."/>
            <person name="Arachchi H.M."/>
            <person name="Berlin A.M."/>
            <person name="Chapman S.B."/>
            <person name="Goldberg J."/>
            <person name="Griggs A."/>
            <person name="Gujja S."/>
            <person name="Hansen M."/>
            <person name="Howarth C."/>
            <person name="Imamovic A."/>
            <person name="Larimer J."/>
            <person name="McCowan C."/>
            <person name="Montmayeur A."/>
            <person name="Murphy C."/>
            <person name="Neiman D."/>
            <person name="Pearson M."/>
            <person name="Priest M."/>
            <person name="Roberts A."/>
            <person name="Saif S."/>
            <person name="Shea T."/>
            <person name="Sisk P."/>
            <person name="Sykes S."/>
            <person name="Wortman J."/>
            <person name="Nusbaum C."/>
            <person name="Birren B."/>
        </authorList>
    </citation>
    <scope>NUCLEOTIDE SEQUENCE [LARGE SCALE GENOMIC DNA]</scope>
    <source>
        <strain evidence="3">race PST-78</strain>
    </source>
</reference>
<dbReference type="Proteomes" id="UP000054564">
    <property type="component" value="Unassembled WGS sequence"/>
</dbReference>
<dbReference type="AlphaFoldDB" id="A0A0L0UT56"/>
<dbReference type="EMBL" id="AJIL01000268">
    <property type="protein sequence ID" value="KNE90237.1"/>
    <property type="molecule type" value="Genomic_DNA"/>
</dbReference>
<organism evidence="2 3">
    <name type="scientific">Puccinia striiformis f. sp. tritici PST-78</name>
    <dbReference type="NCBI Taxonomy" id="1165861"/>
    <lineage>
        <taxon>Eukaryota</taxon>
        <taxon>Fungi</taxon>
        <taxon>Dikarya</taxon>
        <taxon>Basidiomycota</taxon>
        <taxon>Pucciniomycotina</taxon>
        <taxon>Pucciniomycetes</taxon>
        <taxon>Pucciniales</taxon>
        <taxon>Pucciniaceae</taxon>
        <taxon>Puccinia</taxon>
    </lineage>
</organism>
<name>A0A0L0UT56_9BASI</name>
<feature type="region of interest" description="Disordered" evidence="1">
    <location>
        <begin position="126"/>
        <end position="152"/>
    </location>
</feature>
<proteinExistence type="predicted"/>
<protein>
    <submittedName>
        <fullName evidence="2">Uncharacterized protein</fullName>
    </submittedName>
</protein>
<dbReference type="OrthoDB" id="2506100at2759"/>
<gene>
    <name evidence="2" type="ORF">PSTG_16313</name>
</gene>
<sequence>MSHHHNHRVPVPNPGFPYATGSYPFPARHCNSYQSVGAQGSGSSYVTPNPNPVSTIHPPHSWPVATSPLTGQPLMGPGPHGLHKTPCENCNHKHRCVWEMGRASCQRCGTLNLACKPILSSLFDSIPQSNSRDMTGMNPSPKSNTGSSSDRFALGNPLIIQESFKKPSLPALSSESRGSLVGGTGSSSLGKRGTGSKACIPTLDARLSRLENMLGEAIPNASKLLQRPINKYGTDNDHHHKNMQNITFKPDEKWRSTSLFPSSRDPIDVTRRRRISHALEIPEDPLLDGAYEDAVLAGQPVLHSHPSPLSHRRLPPNQNISTAMLFLDSSHQN</sequence>